<dbReference type="GO" id="GO:0004674">
    <property type="term" value="F:protein serine/threonine kinase activity"/>
    <property type="evidence" value="ECO:0007669"/>
    <property type="project" value="TreeGrafter"/>
</dbReference>
<feature type="region of interest" description="Disordered" evidence="3">
    <location>
        <begin position="609"/>
        <end position="654"/>
    </location>
</feature>
<name>A0A813LIA9_POLGL</name>
<evidence type="ECO:0000313" key="5">
    <source>
        <dbReference type="EMBL" id="CAE8729070.1"/>
    </source>
</evidence>
<dbReference type="GO" id="GO:0035556">
    <property type="term" value="P:intracellular signal transduction"/>
    <property type="evidence" value="ECO:0007669"/>
    <property type="project" value="TreeGrafter"/>
</dbReference>
<dbReference type="EMBL" id="CAJNNW010035652">
    <property type="protein sequence ID" value="CAE8729070.1"/>
    <property type="molecule type" value="Genomic_DNA"/>
</dbReference>
<organism evidence="5 6">
    <name type="scientific">Polarella glacialis</name>
    <name type="common">Dinoflagellate</name>
    <dbReference type="NCBI Taxonomy" id="89957"/>
    <lineage>
        <taxon>Eukaryota</taxon>
        <taxon>Sar</taxon>
        <taxon>Alveolata</taxon>
        <taxon>Dinophyceae</taxon>
        <taxon>Suessiales</taxon>
        <taxon>Suessiaceae</taxon>
        <taxon>Polarella</taxon>
    </lineage>
</organism>
<evidence type="ECO:0000313" key="6">
    <source>
        <dbReference type="Proteomes" id="UP000626109"/>
    </source>
</evidence>
<dbReference type="PROSITE" id="PS00108">
    <property type="entry name" value="PROTEIN_KINASE_ST"/>
    <property type="match status" value="1"/>
</dbReference>
<feature type="compositionally biased region" description="Basic and acidic residues" evidence="3">
    <location>
        <begin position="613"/>
        <end position="635"/>
    </location>
</feature>
<protein>
    <recommendedName>
        <fullName evidence="4">Protein kinase domain-containing protein</fullName>
    </recommendedName>
</protein>
<dbReference type="PANTHER" id="PTHR24346:SF30">
    <property type="entry name" value="MATERNAL EMBRYONIC LEUCINE ZIPPER KINASE"/>
    <property type="match status" value="1"/>
</dbReference>
<feature type="domain" description="Protein kinase" evidence="4">
    <location>
        <begin position="242"/>
        <end position="547"/>
    </location>
</feature>
<evidence type="ECO:0000259" key="4">
    <source>
        <dbReference type="PROSITE" id="PS50011"/>
    </source>
</evidence>
<dbReference type="Pfam" id="PF00069">
    <property type="entry name" value="Pkinase"/>
    <property type="match status" value="1"/>
</dbReference>
<accession>A0A813LIA9</accession>
<dbReference type="InterPro" id="IPR008271">
    <property type="entry name" value="Ser/Thr_kinase_AS"/>
</dbReference>
<dbReference type="SMART" id="SM00220">
    <property type="entry name" value="S_TKc"/>
    <property type="match status" value="1"/>
</dbReference>
<dbReference type="GO" id="GO:0005737">
    <property type="term" value="C:cytoplasm"/>
    <property type="evidence" value="ECO:0007669"/>
    <property type="project" value="TreeGrafter"/>
</dbReference>
<sequence length="713" mass="77941">MRLWLHPVHASKKKKQKGRGGEYVEPVAWRPTTETWSESQQSPQFSLDKLVRRAIHGLELSTDPVHHIELDWLIKTAFACPLLMHADASFNVTVGSRHLSVSPTRTSKQALLTQLPLASSDIMWAACLSANSDDSGQGAASAQYILAILPTGRSPELDQRKCFEKAWLVCVGGCTGAAFRDLLSELGLRGAIRWDLHDNYELDEATRPPGVVSAGRGFQAVARSLIPPRSSASSEESADGNIELQLMKETGAKGNRWRTRETPGPSPSSEGSVSFGIKRVVQAPKQVKLCEQVRREISFLAQFRGHPNITNFIGAFCYSEDLEVKHSEGAASSSSASGICPGAKVWSIITELYPKGDLHDYIWDRGALGKAEGLQLFCGIASALAHLHAHQVMHRDVKADNILITEQGGAVLADFGLAAHIDDEVAMQEHKGTPGYAAPEVVCAQSYGLKADVFSAGVVFYFVFSGQLPFPGPGTALQLQQSTRAKVHIDSSFDGVSGDMLGLLHGMLSKDPQHRASSGRLLFCCLEISAPDARDKEFPSLFPHVALHANESEHPAQPKDRQKTWLPEIVHRKEPQGGLPMFGTAVVRNADTRVLSGLLSGGSQSVEMWSHSVEPRMKASEEKEDEKWNPLEPDKTFTPQSGDKVTPQETDKVPEQQRRRAHGCIFHPVHGVQQEANQPEPLGSGQAALVEPERRANRFRRWVNAFSSASSTK</sequence>
<dbReference type="PANTHER" id="PTHR24346">
    <property type="entry name" value="MAP/MICROTUBULE AFFINITY-REGULATING KINASE"/>
    <property type="match status" value="1"/>
</dbReference>
<proteinExistence type="predicted"/>
<dbReference type="InterPro" id="IPR000719">
    <property type="entry name" value="Prot_kinase_dom"/>
</dbReference>
<dbReference type="SUPFAM" id="SSF56112">
    <property type="entry name" value="Protein kinase-like (PK-like)"/>
    <property type="match status" value="1"/>
</dbReference>
<dbReference type="Gene3D" id="1.10.510.10">
    <property type="entry name" value="Transferase(Phosphotransferase) domain 1"/>
    <property type="match status" value="1"/>
</dbReference>
<reference evidence="5" key="1">
    <citation type="submission" date="2021-02" db="EMBL/GenBank/DDBJ databases">
        <authorList>
            <person name="Dougan E. K."/>
            <person name="Rhodes N."/>
            <person name="Thang M."/>
            <person name="Chan C."/>
        </authorList>
    </citation>
    <scope>NUCLEOTIDE SEQUENCE</scope>
</reference>
<evidence type="ECO:0000256" key="3">
    <source>
        <dbReference type="SAM" id="MobiDB-lite"/>
    </source>
</evidence>
<evidence type="ECO:0000256" key="1">
    <source>
        <dbReference type="ARBA" id="ARBA00022741"/>
    </source>
</evidence>
<evidence type="ECO:0000256" key="2">
    <source>
        <dbReference type="ARBA" id="ARBA00022840"/>
    </source>
</evidence>
<dbReference type="PROSITE" id="PS50011">
    <property type="entry name" value="PROTEIN_KINASE_DOM"/>
    <property type="match status" value="1"/>
</dbReference>
<keyword evidence="1" id="KW-0547">Nucleotide-binding</keyword>
<gene>
    <name evidence="5" type="ORF">PGLA2088_LOCUS45315</name>
</gene>
<comment type="caution">
    <text evidence="5">The sequence shown here is derived from an EMBL/GenBank/DDBJ whole genome shotgun (WGS) entry which is preliminary data.</text>
</comment>
<dbReference type="AlphaFoldDB" id="A0A813LIA9"/>
<dbReference type="Proteomes" id="UP000626109">
    <property type="component" value="Unassembled WGS sequence"/>
</dbReference>
<feature type="region of interest" description="Disordered" evidence="3">
    <location>
        <begin position="253"/>
        <end position="273"/>
    </location>
</feature>
<dbReference type="InterPro" id="IPR011009">
    <property type="entry name" value="Kinase-like_dom_sf"/>
</dbReference>
<dbReference type="GO" id="GO:0005524">
    <property type="term" value="F:ATP binding"/>
    <property type="evidence" value="ECO:0007669"/>
    <property type="project" value="UniProtKB-KW"/>
</dbReference>
<keyword evidence="2" id="KW-0067">ATP-binding</keyword>